<dbReference type="EMBL" id="ANIX01004866">
    <property type="protein sequence ID" value="ETO99958.1"/>
    <property type="molecule type" value="Genomic_DNA"/>
</dbReference>
<dbReference type="GO" id="GO:0004713">
    <property type="term" value="F:protein tyrosine kinase activity"/>
    <property type="evidence" value="ECO:0007669"/>
    <property type="project" value="TreeGrafter"/>
</dbReference>
<feature type="non-terminal residue" evidence="2">
    <location>
        <position position="153"/>
    </location>
</feature>
<accession>W2VRC7</accession>
<evidence type="ECO:0000256" key="1">
    <source>
        <dbReference type="SAM" id="Coils"/>
    </source>
</evidence>
<dbReference type="Proteomes" id="UP000018958">
    <property type="component" value="Unassembled WGS sequence"/>
</dbReference>
<proteinExistence type="predicted"/>
<feature type="coiled-coil region" evidence="1">
    <location>
        <begin position="123"/>
        <end position="150"/>
    </location>
</feature>
<comment type="caution">
    <text evidence="2">The sequence shown here is derived from an EMBL/GenBank/DDBJ whole genome shotgun (WGS) entry which is preliminary data.</text>
</comment>
<dbReference type="AlphaFoldDB" id="W2VRC7"/>
<keyword evidence="1" id="KW-0175">Coiled coil</keyword>
<dbReference type="GO" id="GO:0005886">
    <property type="term" value="C:plasma membrane"/>
    <property type="evidence" value="ECO:0007669"/>
    <property type="project" value="TreeGrafter"/>
</dbReference>
<reference evidence="2 3" key="1">
    <citation type="submission" date="2013-11" db="EMBL/GenBank/DDBJ databases">
        <title>The Genome Sequence of Phytophthora parasitica CJ01A1.</title>
        <authorList>
            <consortium name="The Broad Institute Genomics Platform"/>
            <person name="Russ C."/>
            <person name="Tyler B."/>
            <person name="Panabieres F."/>
            <person name="Shan W."/>
            <person name="Tripathy S."/>
            <person name="Grunwald N."/>
            <person name="Machado M."/>
            <person name="Johnson C.S."/>
            <person name="Walker B."/>
            <person name="Young S.K."/>
            <person name="Zeng Q."/>
            <person name="Gargeya S."/>
            <person name="Fitzgerald M."/>
            <person name="Haas B."/>
            <person name="Abouelleil A."/>
            <person name="Allen A.W."/>
            <person name="Alvarado L."/>
            <person name="Arachchi H.M."/>
            <person name="Berlin A.M."/>
            <person name="Chapman S.B."/>
            <person name="Gainer-Dewar J."/>
            <person name="Goldberg J."/>
            <person name="Griggs A."/>
            <person name="Gujja S."/>
            <person name="Hansen M."/>
            <person name="Howarth C."/>
            <person name="Imamovic A."/>
            <person name="Ireland A."/>
            <person name="Larimer J."/>
            <person name="McCowan C."/>
            <person name="Murphy C."/>
            <person name="Pearson M."/>
            <person name="Poon T.W."/>
            <person name="Priest M."/>
            <person name="Roberts A."/>
            <person name="Saif S."/>
            <person name="Shea T."/>
            <person name="Sisk P."/>
            <person name="Sykes S."/>
            <person name="Wortman J."/>
            <person name="Nusbaum C."/>
            <person name="Birren B."/>
        </authorList>
    </citation>
    <scope>NUCLEOTIDE SEQUENCE [LARGE SCALE GENOMIC DNA]</scope>
    <source>
        <strain evidence="2 3">CJ01A1</strain>
    </source>
</reference>
<dbReference type="PANTHER" id="PTHR32309:SF13">
    <property type="entry name" value="FERRIC ENTEROBACTIN TRANSPORT PROTEIN FEPE"/>
    <property type="match status" value="1"/>
</dbReference>
<dbReference type="PANTHER" id="PTHR32309">
    <property type="entry name" value="TYROSINE-PROTEIN KINASE"/>
    <property type="match status" value="1"/>
</dbReference>
<name>W2VRC7_PHYNI</name>
<gene>
    <name evidence="2" type="ORF">F441_22617</name>
</gene>
<dbReference type="InterPro" id="IPR050445">
    <property type="entry name" value="Bact_polysacc_biosynth/exp"/>
</dbReference>
<evidence type="ECO:0000313" key="2">
    <source>
        <dbReference type="EMBL" id="ETO99958.1"/>
    </source>
</evidence>
<protein>
    <submittedName>
        <fullName evidence="2">Uncharacterized protein</fullName>
    </submittedName>
</protein>
<sequence>MIVDQEFYETQYGLLRSQSLAERVASDLRLYDNREFFKEFGALDSDWSQGERFLPTSRASRIRSAGSVLLKHISVSSERLSRLVRLRFVSPDPMLSKRVVDAWAQGFIKTTLERRYEATSYARNFLEGRLSQLRQRINESERELVRYAGEQGI</sequence>
<organism evidence="2 3">
    <name type="scientific">Phytophthora nicotianae CJ01A1</name>
    <dbReference type="NCBI Taxonomy" id="1317063"/>
    <lineage>
        <taxon>Eukaryota</taxon>
        <taxon>Sar</taxon>
        <taxon>Stramenopiles</taxon>
        <taxon>Oomycota</taxon>
        <taxon>Peronosporomycetes</taxon>
        <taxon>Peronosporales</taxon>
        <taxon>Peronosporaceae</taxon>
        <taxon>Phytophthora</taxon>
    </lineage>
</organism>
<evidence type="ECO:0000313" key="3">
    <source>
        <dbReference type="Proteomes" id="UP000018958"/>
    </source>
</evidence>